<dbReference type="InterPro" id="IPR006189">
    <property type="entry name" value="CHASE_dom"/>
</dbReference>
<evidence type="ECO:0000313" key="8">
    <source>
        <dbReference type="Proteomes" id="UP000663281"/>
    </source>
</evidence>
<dbReference type="Pfam" id="PF00990">
    <property type="entry name" value="GGDEF"/>
    <property type="match status" value="1"/>
</dbReference>
<dbReference type="Pfam" id="PF03924">
    <property type="entry name" value="CHASE"/>
    <property type="match status" value="1"/>
</dbReference>
<dbReference type="PANTHER" id="PTHR46663">
    <property type="entry name" value="DIGUANYLATE CYCLASE DGCT-RELATED"/>
    <property type="match status" value="1"/>
</dbReference>
<dbReference type="InterPro" id="IPR042240">
    <property type="entry name" value="CHASE_sf"/>
</dbReference>
<dbReference type="InterPro" id="IPR043128">
    <property type="entry name" value="Rev_trsase/Diguanyl_cyclase"/>
</dbReference>
<dbReference type="AlphaFoldDB" id="A0A975AL54"/>
<dbReference type="InterPro" id="IPR000160">
    <property type="entry name" value="GGDEF_dom"/>
</dbReference>
<evidence type="ECO:0000259" key="6">
    <source>
        <dbReference type="PROSITE" id="PS50887"/>
    </source>
</evidence>
<sequence>MVAFVLVYIVLAYSTVEYLQQSYLRDAEAERSRGLSQQLALIRANIEAEVNAEVFLADSLATLISFSPESTFEQWEQVAMQLTRKAEHIRNIGVAPNDVMAFVYPLQGNERVIGLDFRDYPNQWQTVQQARQAQHIIISGPLELVQGGTAIIARVPIFSDAPHNSQYWGTCSIVLDIDGLFRDAGVYDLPDNVSLAIRGRDGTGADGEVFFGEPGVFQDPLLSETVHLVSGSWQMGLSLKASSAAVPVSNWVKDNLPRVAGYTVALSLLLSFILVLNAYRLAHQISMQDVLTKLPNRRHAMLILEQLSQQGTASRFSIINIDLNRFKQVNDTYGHAVGDALLVEVARRMRHTLRGSDTVARLGGDEFLLILPRVCTREQQDRVKAKLLGEVCGQPFDYQGVHLDISLSLGVACFPEHGNAISELLHHADQAMYQDKQQRKLSAVQA</sequence>
<dbReference type="PROSITE" id="PS50839">
    <property type="entry name" value="CHASE"/>
    <property type="match status" value="1"/>
</dbReference>
<dbReference type="GO" id="GO:0007165">
    <property type="term" value="P:signal transduction"/>
    <property type="evidence" value="ECO:0007669"/>
    <property type="project" value="UniProtKB-ARBA"/>
</dbReference>
<organism evidence="7 8">
    <name type="scientific">Shewanella cyperi</name>
    <dbReference type="NCBI Taxonomy" id="2814292"/>
    <lineage>
        <taxon>Bacteria</taxon>
        <taxon>Pseudomonadati</taxon>
        <taxon>Pseudomonadota</taxon>
        <taxon>Gammaproteobacteria</taxon>
        <taxon>Alteromonadales</taxon>
        <taxon>Shewanellaceae</taxon>
        <taxon>Shewanella</taxon>
    </lineage>
</organism>
<keyword evidence="8" id="KW-1185">Reference proteome</keyword>
<dbReference type="NCBIfam" id="TIGR00254">
    <property type="entry name" value="GGDEF"/>
    <property type="match status" value="1"/>
</dbReference>
<dbReference type="SMART" id="SM01079">
    <property type="entry name" value="CHASE"/>
    <property type="match status" value="1"/>
</dbReference>
<keyword evidence="3" id="KW-1133">Transmembrane helix</keyword>
<dbReference type="GO" id="GO:0016020">
    <property type="term" value="C:membrane"/>
    <property type="evidence" value="ECO:0007669"/>
    <property type="project" value="UniProtKB-SubCell"/>
</dbReference>
<keyword evidence="2" id="KW-0812">Transmembrane</keyword>
<dbReference type="SMART" id="SM00267">
    <property type="entry name" value="GGDEF"/>
    <property type="match status" value="1"/>
</dbReference>
<evidence type="ECO:0000313" key="7">
    <source>
        <dbReference type="EMBL" id="QSX29898.1"/>
    </source>
</evidence>
<comment type="subcellular location">
    <subcellularLocation>
        <location evidence="1">Membrane</location>
    </subcellularLocation>
</comment>
<dbReference type="KEGG" id="scyp:JYB88_17230"/>
<evidence type="ECO:0000256" key="2">
    <source>
        <dbReference type="ARBA" id="ARBA00022692"/>
    </source>
</evidence>
<dbReference type="CDD" id="cd01949">
    <property type="entry name" value="GGDEF"/>
    <property type="match status" value="1"/>
</dbReference>
<keyword evidence="4" id="KW-0472">Membrane</keyword>
<evidence type="ECO:0000256" key="4">
    <source>
        <dbReference type="ARBA" id="ARBA00023136"/>
    </source>
</evidence>
<dbReference type="SUPFAM" id="SSF55073">
    <property type="entry name" value="Nucleotide cyclase"/>
    <property type="match status" value="1"/>
</dbReference>
<dbReference type="PROSITE" id="PS50887">
    <property type="entry name" value="GGDEF"/>
    <property type="match status" value="1"/>
</dbReference>
<dbReference type="PANTHER" id="PTHR46663:SF2">
    <property type="entry name" value="GGDEF DOMAIN-CONTAINING PROTEIN"/>
    <property type="match status" value="1"/>
</dbReference>
<dbReference type="Gene3D" id="3.30.70.270">
    <property type="match status" value="1"/>
</dbReference>
<proteinExistence type="predicted"/>
<dbReference type="InterPro" id="IPR029787">
    <property type="entry name" value="Nucleotide_cyclase"/>
</dbReference>
<gene>
    <name evidence="7" type="ORF">JYB88_17230</name>
</gene>
<dbReference type="Proteomes" id="UP000663281">
    <property type="component" value="Chromosome"/>
</dbReference>
<reference evidence="7 8" key="1">
    <citation type="submission" date="2021-03" db="EMBL/GenBank/DDBJ databases">
        <title>Novel species identification of genus Shewanella.</title>
        <authorList>
            <person name="Liu G."/>
            <person name="Zhang Q."/>
        </authorList>
    </citation>
    <scope>NUCLEOTIDE SEQUENCE [LARGE SCALE GENOMIC DNA]</scope>
    <source>
        <strain evidence="7 8">FJAT-53726</strain>
    </source>
</reference>
<evidence type="ECO:0000256" key="1">
    <source>
        <dbReference type="ARBA" id="ARBA00004370"/>
    </source>
</evidence>
<dbReference type="Gene3D" id="3.30.450.350">
    <property type="entry name" value="CHASE domain"/>
    <property type="match status" value="1"/>
</dbReference>
<name>A0A975AL54_9GAMM</name>
<evidence type="ECO:0000259" key="5">
    <source>
        <dbReference type="PROSITE" id="PS50839"/>
    </source>
</evidence>
<evidence type="ECO:0000256" key="3">
    <source>
        <dbReference type="ARBA" id="ARBA00022989"/>
    </source>
</evidence>
<protein>
    <submittedName>
        <fullName evidence="7">Sensor domain-containing diguanylate cyclase</fullName>
    </submittedName>
</protein>
<feature type="domain" description="CHASE" evidence="5">
    <location>
        <begin position="99"/>
        <end position="236"/>
    </location>
</feature>
<dbReference type="InterPro" id="IPR052163">
    <property type="entry name" value="DGC-Regulatory_Protein"/>
</dbReference>
<dbReference type="GO" id="GO:0003824">
    <property type="term" value="F:catalytic activity"/>
    <property type="evidence" value="ECO:0007669"/>
    <property type="project" value="UniProtKB-ARBA"/>
</dbReference>
<accession>A0A975AL54</accession>
<dbReference type="EMBL" id="CP071504">
    <property type="protein sequence ID" value="QSX29898.1"/>
    <property type="molecule type" value="Genomic_DNA"/>
</dbReference>
<dbReference type="RefSeq" id="WP_207324922.1">
    <property type="nucleotide sequence ID" value="NZ_CP071504.1"/>
</dbReference>
<feature type="domain" description="GGDEF" evidence="6">
    <location>
        <begin position="314"/>
        <end position="446"/>
    </location>
</feature>